<sequence>MEISTLKKNTEKTCIVCDQVKDDGIHLYTSFICKQCELAMIGTETDDPRYKYYLKRLKKVNTPEIYS</sequence>
<keyword evidence="2" id="KW-1185">Reference proteome</keyword>
<dbReference type="Pfam" id="PF10764">
    <property type="entry name" value="Gin"/>
    <property type="match status" value="1"/>
</dbReference>
<dbReference type="OrthoDB" id="2886653at2"/>
<dbReference type="STRING" id="1679170.AC625_00085"/>
<organism evidence="1 2">
    <name type="scientific">Peribacillus loiseleuriae</name>
    <dbReference type="NCBI Taxonomy" id="1679170"/>
    <lineage>
        <taxon>Bacteria</taxon>
        <taxon>Bacillati</taxon>
        <taxon>Bacillota</taxon>
        <taxon>Bacilli</taxon>
        <taxon>Bacillales</taxon>
        <taxon>Bacillaceae</taxon>
        <taxon>Peribacillus</taxon>
    </lineage>
</organism>
<dbReference type="EMBL" id="LFZW01000001">
    <property type="protein sequence ID" value="KMY48136.1"/>
    <property type="molecule type" value="Genomic_DNA"/>
</dbReference>
<dbReference type="Proteomes" id="UP000037146">
    <property type="component" value="Unassembled WGS sequence"/>
</dbReference>
<dbReference type="PATRIC" id="fig|1679170.3.peg.18"/>
<comment type="caution">
    <text evidence="1">The sequence shown here is derived from an EMBL/GenBank/DDBJ whole genome shotgun (WGS) entry which is preliminary data.</text>
</comment>
<protein>
    <submittedName>
        <fullName evidence="1">CsfB</fullName>
    </submittedName>
</protein>
<dbReference type="AlphaFoldDB" id="A0A0K9GNI2"/>
<name>A0A0K9GNI2_9BACI</name>
<evidence type="ECO:0000313" key="1">
    <source>
        <dbReference type="EMBL" id="KMY48136.1"/>
    </source>
</evidence>
<gene>
    <name evidence="1" type="ORF">AC625_00085</name>
</gene>
<reference evidence="2" key="1">
    <citation type="submission" date="2015-07" db="EMBL/GenBank/DDBJ databases">
        <title>Genome sequencing project for genomic taxonomy and phylogenomics of Bacillus-like bacteria.</title>
        <authorList>
            <person name="Liu B."/>
            <person name="Wang J."/>
            <person name="Zhu Y."/>
            <person name="Liu G."/>
            <person name="Chen Q."/>
            <person name="Chen Z."/>
            <person name="Lan J."/>
            <person name="Che J."/>
            <person name="Ge C."/>
            <person name="Shi H."/>
            <person name="Pan Z."/>
            <person name="Liu X."/>
        </authorList>
    </citation>
    <scope>NUCLEOTIDE SEQUENCE [LARGE SCALE GENOMIC DNA]</scope>
    <source>
        <strain evidence="2">FJAT-27997</strain>
    </source>
</reference>
<dbReference type="InterPro" id="IPR019700">
    <property type="entry name" value="Sigma-G_inhibitor_Gin"/>
</dbReference>
<proteinExistence type="predicted"/>
<accession>A0A0K9GNI2</accession>
<evidence type="ECO:0000313" key="2">
    <source>
        <dbReference type="Proteomes" id="UP000037146"/>
    </source>
</evidence>